<organism evidence="1 2">
    <name type="scientific">Liparis tanakae</name>
    <name type="common">Tanaka's snailfish</name>
    <dbReference type="NCBI Taxonomy" id="230148"/>
    <lineage>
        <taxon>Eukaryota</taxon>
        <taxon>Metazoa</taxon>
        <taxon>Chordata</taxon>
        <taxon>Craniata</taxon>
        <taxon>Vertebrata</taxon>
        <taxon>Euteleostomi</taxon>
        <taxon>Actinopterygii</taxon>
        <taxon>Neopterygii</taxon>
        <taxon>Teleostei</taxon>
        <taxon>Neoteleostei</taxon>
        <taxon>Acanthomorphata</taxon>
        <taxon>Eupercaria</taxon>
        <taxon>Perciformes</taxon>
        <taxon>Cottioidei</taxon>
        <taxon>Cottales</taxon>
        <taxon>Liparidae</taxon>
        <taxon>Liparis</taxon>
    </lineage>
</organism>
<protein>
    <submittedName>
        <fullName evidence="1">Uncharacterized protein</fullName>
    </submittedName>
</protein>
<accession>A0A4Z2IBH8</accession>
<keyword evidence="2" id="KW-1185">Reference proteome</keyword>
<reference evidence="1 2" key="1">
    <citation type="submission" date="2019-03" db="EMBL/GenBank/DDBJ databases">
        <title>First draft genome of Liparis tanakae, snailfish: a comprehensive survey of snailfish specific genes.</title>
        <authorList>
            <person name="Kim W."/>
            <person name="Song I."/>
            <person name="Jeong J.-H."/>
            <person name="Kim D."/>
            <person name="Kim S."/>
            <person name="Ryu S."/>
            <person name="Song J.Y."/>
            <person name="Lee S.K."/>
        </authorList>
    </citation>
    <scope>NUCLEOTIDE SEQUENCE [LARGE SCALE GENOMIC DNA]</scope>
    <source>
        <tissue evidence="1">Muscle</tissue>
    </source>
</reference>
<evidence type="ECO:0000313" key="1">
    <source>
        <dbReference type="EMBL" id="TNN74694.1"/>
    </source>
</evidence>
<dbReference type="AlphaFoldDB" id="A0A4Z2IBH8"/>
<comment type="caution">
    <text evidence="1">The sequence shown here is derived from an EMBL/GenBank/DDBJ whole genome shotgun (WGS) entry which is preliminary data.</text>
</comment>
<evidence type="ECO:0000313" key="2">
    <source>
        <dbReference type="Proteomes" id="UP000314294"/>
    </source>
</evidence>
<dbReference type="Proteomes" id="UP000314294">
    <property type="component" value="Unassembled WGS sequence"/>
</dbReference>
<proteinExistence type="predicted"/>
<dbReference type="EMBL" id="SRLO01000111">
    <property type="protein sequence ID" value="TNN74694.1"/>
    <property type="molecule type" value="Genomic_DNA"/>
</dbReference>
<gene>
    <name evidence="1" type="ORF">EYF80_015012</name>
</gene>
<name>A0A4Z2IBH8_9TELE</name>
<sequence length="75" mass="8976">MHTYRCTEIIPFILEPHKWDLSLLPEMIGECRRCCVGVGLLWAGSLLLQVVERSTCLFHRQRTLTHPLQMFWWMF</sequence>